<organism evidence="1 2">
    <name type="scientific">Gigaspora margarita</name>
    <dbReference type="NCBI Taxonomy" id="4874"/>
    <lineage>
        <taxon>Eukaryota</taxon>
        <taxon>Fungi</taxon>
        <taxon>Fungi incertae sedis</taxon>
        <taxon>Mucoromycota</taxon>
        <taxon>Glomeromycotina</taxon>
        <taxon>Glomeromycetes</taxon>
        <taxon>Diversisporales</taxon>
        <taxon>Gigasporaceae</taxon>
        <taxon>Gigaspora</taxon>
    </lineage>
</organism>
<reference evidence="1 2" key="1">
    <citation type="submission" date="2021-06" db="EMBL/GenBank/DDBJ databases">
        <authorList>
            <person name="Kallberg Y."/>
            <person name="Tangrot J."/>
            <person name="Rosling A."/>
        </authorList>
    </citation>
    <scope>NUCLEOTIDE SEQUENCE [LARGE SCALE GENOMIC DNA]</scope>
    <source>
        <strain evidence="1 2">120-4 pot B 10/14</strain>
    </source>
</reference>
<accession>A0ABN7WJ72</accession>
<sequence>MTGLRKIKNTENARVRQAKNVRENRRIRRWHSRKSSAETYGTIIRRRKSEELQNNRGQVRDCTKDDIWMKLKELERTIKDLQSTANLRYLVQNKNTETDSAQHNMDKEINLFLKEQKNIFRTPLRVNLSHLQNTREDTRAHNSSILKINRIFKGKDKGIIAKSNKKVFSKED</sequence>
<keyword evidence="2" id="KW-1185">Reference proteome</keyword>
<dbReference type="EMBL" id="CAJVQB010046288">
    <property type="protein sequence ID" value="CAG8832893.1"/>
    <property type="molecule type" value="Genomic_DNA"/>
</dbReference>
<evidence type="ECO:0000313" key="1">
    <source>
        <dbReference type="EMBL" id="CAG8832893.1"/>
    </source>
</evidence>
<comment type="caution">
    <text evidence="1">The sequence shown here is derived from an EMBL/GenBank/DDBJ whole genome shotgun (WGS) entry which is preliminary data.</text>
</comment>
<evidence type="ECO:0000313" key="2">
    <source>
        <dbReference type="Proteomes" id="UP000789901"/>
    </source>
</evidence>
<dbReference type="Proteomes" id="UP000789901">
    <property type="component" value="Unassembled WGS sequence"/>
</dbReference>
<gene>
    <name evidence="1" type="ORF">GMARGA_LOCUS31277</name>
</gene>
<name>A0ABN7WJ72_GIGMA</name>
<proteinExistence type="predicted"/>
<protein>
    <submittedName>
        <fullName evidence="1">5753_t:CDS:1</fullName>
    </submittedName>
</protein>